<proteinExistence type="predicted"/>
<protein>
    <submittedName>
        <fullName evidence="1">Uncharacterized protein</fullName>
    </submittedName>
</protein>
<name>A0A016T7B3_9BILA</name>
<sequence length="78" mass="8766">MLLQYESVLTKELEVKQLKVRTLLNYMSDMHTLRSVKGGNEYPAVLRVRPATKPCERCELLTSTAPDRSIALTGASSR</sequence>
<dbReference type="Proteomes" id="UP000024635">
    <property type="component" value="Unassembled WGS sequence"/>
</dbReference>
<organism evidence="1 2">
    <name type="scientific">Ancylostoma ceylanicum</name>
    <dbReference type="NCBI Taxonomy" id="53326"/>
    <lineage>
        <taxon>Eukaryota</taxon>
        <taxon>Metazoa</taxon>
        <taxon>Ecdysozoa</taxon>
        <taxon>Nematoda</taxon>
        <taxon>Chromadorea</taxon>
        <taxon>Rhabditida</taxon>
        <taxon>Rhabditina</taxon>
        <taxon>Rhabditomorpha</taxon>
        <taxon>Strongyloidea</taxon>
        <taxon>Ancylostomatidae</taxon>
        <taxon>Ancylostomatinae</taxon>
        <taxon>Ancylostoma</taxon>
    </lineage>
</organism>
<dbReference type="AlphaFoldDB" id="A0A016T7B3"/>
<evidence type="ECO:0000313" key="1">
    <source>
        <dbReference type="EMBL" id="EYB98615.1"/>
    </source>
</evidence>
<gene>
    <name evidence="1" type="primary">Acey_s0130.g1565</name>
    <name evidence="1" type="ORF">Y032_0130g1565</name>
</gene>
<accession>A0A016T7B3</accession>
<dbReference type="EMBL" id="JARK01001466">
    <property type="protein sequence ID" value="EYB98615.1"/>
    <property type="molecule type" value="Genomic_DNA"/>
</dbReference>
<keyword evidence="2" id="KW-1185">Reference proteome</keyword>
<reference evidence="2" key="1">
    <citation type="journal article" date="2015" name="Nat. Genet.">
        <title>The genome and transcriptome of the zoonotic hookworm Ancylostoma ceylanicum identify infection-specific gene families.</title>
        <authorList>
            <person name="Schwarz E.M."/>
            <person name="Hu Y."/>
            <person name="Antoshechkin I."/>
            <person name="Miller M.M."/>
            <person name="Sternberg P.W."/>
            <person name="Aroian R.V."/>
        </authorList>
    </citation>
    <scope>NUCLEOTIDE SEQUENCE</scope>
    <source>
        <strain evidence="2">HY135</strain>
    </source>
</reference>
<comment type="caution">
    <text evidence="1">The sequence shown here is derived from an EMBL/GenBank/DDBJ whole genome shotgun (WGS) entry which is preliminary data.</text>
</comment>
<evidence type="ECO:0000313" key="2">
    <source>
        <dbReference type="Proteomes" id="UP000024635"/>
    </source>
</evidence>